<reference evidence="2" key="1">
    <citation type="submission" date="2019-10" db="EMBL/GenBank/DDBJ databases">
        <title>Lacipirellula parvula gen. nov., sp. nov., representing a lineage of planctomycetes widespread in freshwater anoxic habitats, and description of the family Lacipirellulaceae.</title>
        <authorList>
            <person name="Dedysh S.N."/>
            <person name="Kulichevskaya I.S."/>
            <person name="Beletsky A.V."/>
            <person name="Rakitin A.L."/>
            <person name="Mardanov A.V."/>
            <person name="Ivanova A.A."/>
            <person name="Saltykova V.X."/>
            <person name="Rijpstra W.I.C."/>
            <person name="Sinninghe Damste J.S."/>
            <person name="Ravin N.V."/>
        </authorList>
    </citation>
    <scope>NUCLEOTIDE SEQUENCE [LARGE SCALE GENOMIC DNA]</scope>
    <source>
        <strain evidence="2">PX69</strain>
    </source>
</reference>
<evidence type="ECO:0000313" key="2">
    <source>
        <dbReference type="Proteomes" id="UP000326837"/>
    </source>
</evidence>
<evidence type="ECO:0000313" key="1">
    <source>
        <dbReference type="EMBL" id="BBO34466.1"/>
    </source>
</evidence>
<dbReference type="RefSeq" id="WP_152100036.1">
    <property type="nucleotide sequence ID" value="NZ_AP021861.1"/>
</dbReference>
<keyword evidence="2" id="KW-1185">Reference proteome</keyword>
<protein>
    <submittedName>
        <fullName evidence="1">Uncharacterized protein</fullName>
    </submittedName>
</protein>
<name>A0A5K7XJ99_9BACT</name>
<accession>A0A5K7XJ99</accession>
<dbReference type="Proteomes" id="UP000326837">
    <property type="component" value="Chromosome"/>
</dbReference>
<gene>
    <name evidence="1" type="ORF">PLANPX_4078</name>
</gene>
<dbReference type="AlphaFoldDB" id="A0A5K7XJ99"/>
<organism evidence="1 2">
    <name type="scientific">Lacipirellula parvula</name>
    <dbReference type="NCBI Taxonomy" id="2650471"/>
    <lineage>
        <taxon>Bacteria</taxon>
        <taxon>Pseudomonadati</taxon>
        <taxon>Planctomycetota</taxon>
        <taxon>Planctomycetia</taxon>
        <taxon>Pirellulales</taxon>
        <taxon>Lacipirellulaceae</taxon>
        <taxon>Lacipirellula</taxon>
    </lineage>
</organism>
<sequence>MNPYAYVLSNIPAHQNFEGAALVCILTLMADAYSSGFSRGPGNSEHSYVSRALNTKFGADHLVAKRFVHLFGQYMT</sequence>
<proteinExistence type="predicted"/>
<dbReference type="EMBL" id="AP021861">
    <property type="protein sequence ID" value="BBO34466.1"/>
    <property type="molecule type" value="Genomic_DNA"/>
</dbReference>
<dbReference type="KEGG" id="lpav:PLANPX_4078"/>